<keyword evidence="3" id="KW-0238">DNA-binding</keyword>
<dbReference type="Pfam" id="PF00126">
    <property type="entry name" value="HTH_1"/>
    <property type="match status" value="1"/>
</dbReference>
<evidence type="ECO:0000259" key="5">
    <source>
        <dbReference type="PROSITE" id="PS50931"/>
    </source>
</evidence>
<dbReference type="SUPFAM" id="SSF53850">
    <property type="entry name" value="Periplasmic binding protein-like II"/>
    <property type="match status" value="1"/>
</dbReference>
<dbReference type="PRINTS" id="PR00039">
    <property type="entry name" value="HTHLYSR"/>
</dbReference>
<dbReference type="RefSeq" id="WP_081921934.1">
    <property type="nucleotide sequence ID" value="NZ_CCAE010000017.1"/>
</dbReference>
<keyword evidence="7" id="KW-1185">Reference proteome</keyword>
<dbReference type="InterPro" id="IPR036390">
    <property type="entry name" value="WH_DNA-bd_sf"/>
</dbReference>
<sequence>MPRRLPPLLAVRAFEAAARLNGFSRAAEELCVTPGAVGHQIKALEAWLGVNLFERGARSVELTESGRRYCGEVTAVLERLESCSDEVRRMAQTNEITLTAMPSFVTRWLMPRLGNFQARHPDIEVRVLASVPPVDFARDRVDLAIRLGSGSYPGLVARSLMPEHYMPMASAALARRLGRAGPADRLLASNLLHDEYEVRIPDQIDWPRWARAQRAGSTTDARWRRGMRFSHSYLTLDAAGAGQGVAMASSVLAGRALLAGVLAPLSDAWLAGPYAYHLLWPADRPLNARAERLASWIEDEVSVFLGDMKRRFKLPQTPA</sequence>
<dbReference type="Gene3D" id="3.40.190.10">
    <property type="entry name" value="Periplasmic binding protein-like II"/>
    <property type="match status" value="2"/>
</dbReference>
<dbReference type="GO" id="GO:0043565">
    <property type="term" value="F:sequence-specific DNA binding"/>
    <property type="evidence" value="ECO:0007669"/>
    <property type="project" value="TreeGrafter"/>
</dbReference>
<evidence type="ECO:0000313" key="7">
    <source>
        <dbReference type="Proteomes" id="UP000028878"/>
    </source>
</evidence>
<dbReference type="InterPro" id="IPR000847">
    <property type="entry name" value="LysR_HTH_N"/>
</dbReference>
<dbReference type="SUPFAM" id="SSF46785">
    <property type="entry name" value="Winged helix' DNA-binding domain"/>
    <property type="match status" value="1"/>
</dbReference>
<accession>A0A1L1PJK4</accession>
<evidence type="ECO:0000256" key="2">
    <source>
        <dbReference type="ARBA" id="ARBA00023015"/>
    </source>
</evidence>
<proteinExistence type="inferred from homology"/>
<keyword evidence="4" id="KW-0804">Transcription</keyword>
<evidence type="ECO:0000256" key="3">
    <source>
        <dbReference type="ARBA" id="ARBA00023125"/>
    </source>
</evidence>
<dbReference type="PANTHER" id="PTHR30537:SF74">
    <property type="entry name" value="HTH-TYPE TRANSCRIPTIONAL REGULATOR TRPI"/>
    <property type="match status" value="1"/>
</dbReference>
<comment type="similarity">
    <text evidence="1">Belongs to the LysR transcriptional regulatory family.</text>
</comment>
<dbReference type="Pfam" id="PF03466">
    <property type="entry name" value="LysR_substrate"/>
    <property type="match status" value="1"/>
</dbReference>
<dbReference type="PROSITE" id="PS50931">
    <property type="entry name" value="HTH_LYSR"/>
    <property type="match status" value="1"/>
</dbReference>
<evidence type="ECO:0000256" key="4">
    <source>
        <dbReference type="ARBA" id="ARBA00023163"/>
    </source>
</evidence>
<reference evidence="7" key="1">
    <citation type="submission" date="2014-11" db="EMBL/GenBank/DDBJ databases">
        <title>Draft genome sequence of Hydrogenophaga intermedia S1.</title>
        <authorList>
            <person name="Gan H.M."/>
            <person name="Chew T.H."/>
            <person name="Stolz A."/>
        </authorList>
    </citation>
    <scope>NUCLEOTIDE SEQUENCE [LARGE SCALE GENOMIC DNA]</scope>
    <source>
        <strain evidence="7">S1</strain>
    </source>
</reference>
<dbReference type="CDD" id="cd08432">
    <property type="entry name" value="PBP2_GcdR_TrpI_HvrB_AmpR_like"/>
    <property type="match status" value="1"/>
</dbReference>
<dbReference type="GO" id="GO:0003700">
    <property type="term" value="F:DNA-binding transcription factor activity"/>
    <property type="evidence" value="ECO:0007669"/>
    <property type="project" value="InterPro"/>
</dbReference>
<dbReference type="GO" id="GO:0006351">
    <property type="term" value="P:DNA-templated transcription"/>
    <property type="evidence" value="ECO:0007669"/>
    <property type="project" value="TreeGrafter"/>
</dbReference>
<dbReference type="PANTHER" id="PTHR30537">
    <property type="entry name" value="HTH-TYPE TRANSCRIPTIONAL REGULATOR"/>
    <property type="match status" value="1"/>
</dbReference>
<evidence type="ECO:0000256" key="1">
    <source>
        <dbReference type="ARBA" id="ARBA00009437"/>
    </source>
</evidence>
<feature type="domain" description="HTH lysR-type" evidence="5">
    <location>
        <begin position="6"/>
        <end position="63"/>
    </location>
</feature>
<gene>
    <name evidence="6" type="ORF">BN948_02367</name>
</gene>
<dbReference type="FunFam" id="1.10.10.10:FF:000038">
    <property type="entry name" value="Glycine cleavage system transcriptional activator"/>
    <property type="match status" value="1"/>
</dbReference>
<dbReference type="AlphaFoldDB" id="A0A1L1PJK4"/>
<name>A0A1L1PJK4_HYDIT</name>
<dbReference type="Proteomes" id="UP000028878">
    <property type="component" value="Unassembled WGS sequence"/>
</dbReference>
<protein>
    <submittedName>
        <fullName evidence="6">Transcriptional regulator</fullName>
    </submittedName>
</protein>
<dbReference type="Gene3D" id="1.10.10.10">
    <property type="entry name" value="Winged helix-like DNA-binding domain superfamily/Winged helix DNA-binding domain"/>
    <property type="match status" value="1"/>
</dbReference>
<dbReference type="EMBL" id="CCAE010000017">
    <property type="protein sequence ID" value="CDN87939.1"/>
    <property type="molecule type" value="Genomic_DNA"/>
</dbReference>
<dbReference type="InterPro" id="IPR036388">
    <property type="entry name" value="WH-like_DNA-bd_sf"/>
</dbReference>
<organism evidence="6 7">
    <name type="scientific">Hydrogenophaga intermedia</name>
    <dbReference type="NCBI Taxonomy" id="65786"/>
    <lineage>
        <taxon>Bacteria</taxon>
        <taxon>Pseudomonadati</taxon>
        <taxon>Pseudomonadota</taxon>
        <taxon>Betaproteobacteria</taxon>
        <taxon>Burkholderiales</taxon>
        <taxon>Comamonadaceae</taxon>
        <taxon>Hydrogenophaga</taxon>
    </lineage>
</organism>
<dbReference type="InterPro" id="IPR058163">
    <property type="entry name" value="LysR-type_TF_proteobact-type"/>
</dbReference>
<dbReference type="InterPro" id="IPR005119">
    <property type="entry name" value="LysR_subst-bd"/>
</dbReference>
<evidence type="ECO:0000313" key="6">
    <source>
        <dbReference type="EMBL" id="CDN87939.1"/>
    </source>
</evidence>
<keyword evidence="2" id="KW-0805">Transcription regulation</keyword>